<organism evidence="2 3">
    <name type="scientific">Elsinoe batatas</name>
    <dbReference type="NCBI Taxonomy" id="2601811"/>
    <lineage>
        <taxon>Eukaryota</taxon>
        <taxon>Fungi</taxon>
        <taxon>Dikarya</taxon>
        <taxon>Ascomycota</taxon>
        <taxon>Pezizomycotina</taxon>
        <taxon>Dothideomycetes</taxon>
        <taxon>Dothideomycetidae</taxon>
        <taxon>Myriangiales</taxon>
        <taxon>Elsinoaceae</taxon>
        <taxon>Elsinoe</taxon>
    </lineage>
</organism>
<evidence type="ECO:0000313" key="2">
    <source>
        <dbReference type="EMBL" id="KAG8629387.1"/>
    </source>
</evidence>
<feature type="signal peptide" evidence="1">
    <location>
        <begin position="1"/>
        <end position="23"/>
    </location>
</feature>
<dbReference type="AlphaFoldDB" id="A0A8K0PIC1"/>
<accession>A0A8K0PIC1</accession>
<proteinExistence type="predicted"/>
<feature type="chain" id="PRO_5035420942" evidence="1">
    <location>
        <begin position="24"/>
        <end position="209"/>
    </location>
</feature>
<evidence type="ECO:0000256" key="1">
    <source>
        <dbReference type="SAM" id="SignalP"/>
    </source>
</evidence>
<dbReference type="OrthoDB" id="10349393at2759"/>
<keyword evidence="3" id="KW-1185">Reference proteome</keyword>
<name>A0A8K0PIC1_9PEZI</name>
<gene>
    <name evidence="2" type="ORF">KVT40_003252</name>
</gene>
<dbReference type="Proteomes" id="UP000809789">
    <property type="component" value="Unassembled WGS sequence"/>
</dbReference>
<evidence type="ECO:0000313" key="3">
    <source>
        <dbReference type="Proteomes" id="UP000809789"/>
    </source>
</evidence>
<comment type="caution">
    <text evidence="2">The sequence shown here is derived from an EMBL/GenBank/DDBJ whole genome shotgun (WGS) entry which is preliminary data.</text>
</comment>
<sequence>MHFPKTSTFAIFLPLLLSHLAAAAPLEAQENGPVDELSGAFDKRDPLFGEGGVGAYAGINPVGSESGGRYDPNMKKRDPLFEEAGGVTGYAGFKPLAPEGKPYDPNMKKRDPLFEEAGGVTGYAGFKPLAPEGKPYDPNLKKRQEAPTKDVPGQFDGFGVELEGAALGVDKAWGNVKEAVTPDMNPNLVDHEGQYDGLSAEFAGLFDGQ</sequence>
<reference evidence="2" key="1">
    <citation type="submission" date="2021-07" db="EMBL/GenBank/DDBJ databases">
        <title>Elsinoe batatas strain:CRI-CJ2 Genome sequencing and assembly.</title>
        <authorList>
            <person name="Huang L."/>
        </authorList>
    </citation>
    <scope>NUCLEOTIDE SEQUENCE</scope>
    <source>
        <strain evidence="2">CRI-CJ2</strain>
    </source>
</reference>
<protein>
    <submittedName>
        <fullName evidence="2">Uncharacterized protein</fullName>
    </submittedName>
</protein>
<keyword evidence="1" id="KW-0732">Signal</keyword>
<dbReference type="EMBL" id="JAESVG020000003">
    <property type="protein sequence ID" value="KAG8629387.1"/>
    <property type="molecule type" value="Genomic_DNA"/>
</dbReference>